<evidence type="ECO:0000313" key="3">
    <source>
        <dbReference type="EMBL" id="KZP24919.1"/>
    </source>
</evidence>
<evidence type="ECO:0000256" key="1">
    <source>
        <dbReference type="SAM" id="MobiDB-lite"/>
    </source>
</evidence>
<feature type="region of interest" description="Disordered" evidence="1">
    <location>
        <begin position="1"/>
        <end position="26"/>
    </location>
</feature>
<accession>A0A166NED5</accession>
<evidence type="ECO:0000256" key="2">
    <source>
        <dbReference type="SAM" id="Phobius"/>
    </source>
</evidence>
<feature type="transmembrane region" description="Helical" evidence="2">
    <location>
        <begin position="304"/>
        <end position="327"/>
    </location>
</feature>
<feature type="region of interest" description="Disordered" evidence="1">
    <location>
        <begin position="618"/>
        <end position="637"/>
    </location>
</feature>
<reference evidence="3" key="1">
    <citation type="journal article" date="2016" name="Mol. Biol. Evol.">
        <title>Comparative Genomics of Early-Diverging Mushroom-Forming Fungi Provides Insights into the Origins of Lignocellulose Decay Capabilities.</title>
        <authorList>
            <person name="Nagy L.G."/>
            <person name="Riley R."/>
            <person name="Tritt A."/>
            <person name="Adam C."/>
            <person name="Daum C."/>
            <person name="Floudas D."/>
            <person name="Sun H."/>
            <person name="Yadav J.S."/>
            <person name="Pangilinan J."/>
            <person name="Larsson K.H."/>
            <person name="Matsuura K."/>
            <person name="Barry K."/>
            <person name="Labutti K."/>
            <person name="Kuo R."/>
            <person name="Ohm R.A."/>
            <person name="Bhattacharya S.S."/>
            <person name="Shirouzu T."/>
            <person name="Yoshinaga Y."/>
            <person name="Martin F.M."/>
            <person name="Grigoriev I.V."/>
            <person name="Hibbett D.S."/>
        </authorList>
    </citation>
    <scope>NUCLEOTIDE SEQUENCE [LARGE SCALE GENOMIC DNA]</scope>
    <source>
        <strain evidence="3">CBS 109695</strain>
    </source>
</reference>
<feature type="compositionally biased region" description="Polar residues" evidence="1">
    <location>
        <begin position="1"/>
        <end position="18"/>
    </location>
</feature>
<dbReference type="OrthoDB" id="2688021at2759"/>
<dbReference type="STRING" id="436010.A0A166NED5"/>
<feature type="transmembrane region" description="Helical" evidence="2">
    <location>
        <begin position="34"/>
        <end position="55"/>
    </location>
</feature>
<keyword evidence="2" id="KW-1133">Transmembrane helix</keyword>
<dbReference type="EMBL" id="KV417523">
    <property type="protein sequence ID" value="KZP24919.1"/>
    <property type="molecule type" value="Genomic_DNA"/>
</dbReference>
<keyword evidence="2" id="KW-0472">Membrane</keyword>
<feature type="transmembrane region" description="Helical" evidence="2">
    <location>
        <begin position="517"/>
        <end position="537"/>
    </location>
</feature>
<sequence length="637" mass="69807">MESSSRLASDSQPAQMSSADGKPKEPPYERRTLAWLKLSASIVVAVAFMIAGVVLSRLKTRVAGSGTVHSIIPILSSSQGIYYYGPEVMSAVFTIIATMATEAIGSVHSTAVRSTLINEYRISSNIHSAALRSTPIAEGHRDEPPKHRLEFNSNSRLFAASTNPGWANPNGRLMNALMALLLVISYAAGALIVTQLQILEGPDLIAHNGTGLAAPPIIVFGLSLFLQGVISLFGAHHCGPHWLDNIDMLATTKKQIDDKMIVPRPHRCMRDVLQGQTTTPYPLKPSARQPSACSANPTVKMAVIVMWGLVPVYTIWGAIIFALSVYVSTRSSKSGDIQTVGIGSAKLPDFSWAYVPNLNTQAFGVAFLTAHPKESATLPSATWPSIFLAFMAMQSGLTLTLHYCEAIINTTRDEHVWRRAMGDEGVLISEKRLLRVAWDIILSRSWPRVTISRQRLRRVVSSNWRNAFLLGIKFFCHWLLAQSFQVTGVFSQAFQVSGGLAKSNFIGMTVLARCAQLWYLSAALVVFATITTFIAIYKPRGPLPAAYGHFRTLADLIDEWPPEESATGDKSSVMLYWGHKWDKDGVYHAGTHFERLPDPIGVNGSPSEPLMMTIKMDRPYGGESDPEWPSIAKKESV</sequence>
<feature type="transmembrane region" description="Helical" evidence="2">
    <location>
        <begin position="173"/>
        <end position="193"/>
    </location>
</feature>
<gene>
    <name evidence="3" type="ORF">FIBSPDRAFT_399094</name>
</gene>
<dbReference type="AlphaFoldDB" id="A0A166NED5"/>
<feature type="transmembrane region" description="Helical" evidence="2">
    <location>
        <begin position="213"/>
        <end position="235"/>
    </location>
</feature>
<proteinExistence type="predicted"/>
<keyword evidence="2" id="KW-0812">Transmembrane</keyword>
<name>A0A166NED5_9AGAM</name>
<organism evidence="3">
    <name type="scientific">Athelia psychrophila</name>
    <dbReference type="NCBI Taxonomy" id="1759441"/>
    <lineage>
        <taxon>Eukaryota</taxon>
        <taxon>Fungi</taxon>
        <taxon>Dikarya</taxon>
        <taxon>Basidiomycota</taxon>
        <taxon>Agaricomycotina</taxon>
        <taxon>Agaricomycetes</taxon>
        <taxon>Agaricomycetidae</taxon>
        <taxon>Atheliales</taxon>
        <taxon>Atheliaceae</taxon>
        <taxon>Athelia</taxon>
    </lineage>
</organism>
<protein>
    <submittedName>
        <fullName evidence="3">Uncharacterized protein</fullName>
    </submittedName>
</protein>